<keyword evidence="2" id="KW-1185">Reference proteome</keyword>
<evidence type="ECO:0000313" key="2">
    <source>
        <dbReference type="Proteomes" id="UP000324222"/>
    </source>
</evidence>
<proteinExistence type="predicted"/>
<sequence>MSRTQVVLNFCHLTSSPFRSTGSPRVCHTPSSPLKETKIIHVPEPPLFFFSGAGNRDLLVVPSDSERQLHLNNTDI</sequence>
<comment type="caution">
    <text evidence="1">The sequence shown here is derived from an EMBL/GenBank/DDBJ whole genome shotgun (WGS) entry which is preliminary data.</text>
</comment>
<accession>A0A5B7IXS8</accession>
<dbReference type="EMBL" id="VSRR010084384">
    <property type="protein sequence ID" value="MPC90431.1"/>
    <property type="molecule type" value="Genomic_DNA"/>
</dbReference>
<dbReference type="Proteomes" id="UP000324222">
    <property type="component" value="Unassembled WGS sequence"/>
</dbReference>
<gene>
    <name evidence="1" type="ORF">E2C01_085419</name>
</gene>
<dbReference type="AlphaFoldDB" id="A0A5B7IXS8"/>
<organism evidence="1 2">
    <name type="scientific">Portunus trituberculatus</name>
    <name type="common">Swimming crab</name>
    <name type="synonym">Neptunus trituberculatus</name>
    <dbReference type="NCBI Taxonomy" id="210409"/>
    <lineage>
        <taxon>Eukaryota</taxon>
        <taxon>Metazoa</taxon>
        <taxon>Ecdysozoa</taxon>
        <taxon>Arthropoda</taxon>
        <taxon>Crustacea</taxon>
        <taxon>Multicrustacea</taxon>
        <taxon>Malacostraca</taxon>
        <taxon>Eumalacostraca</taxon>
        <taxon>Eucarida</taxon>
        <taxon>Decapoda</taxon>
        <taxon>Pleocyemata</taxon>
        <taxon>Brachyura</taxon>
        <taxon>Eubrachyura</taxon>
        <taxon>Portunoidea</taxon>
        <taxon>Portunidae</taxon>
        <taxon>Portuninae</taxon>
        <taxon>Portunus</taxon>
    </lineage>
</organism>
<evidence type="ECO:0000313" key="1">
    <source>
        <dbReference type="EMBL" id="MPC90431.1"/>
    </source>
</evidence>
<protein>
    <submittedName>
        <fullName evidence="1">Uncharacterized protein</fullName>
    </submittedName>
</protein>
<reference evidence="1 2" key="1">
    <citation type="submission" date="2019-05" db="EMBL/GenBank/DDBJ databases">
        <title>Another draft genome of Portunus trituberculatus and its Hox gene families provides insights of decapod evolution.</title>
        <authorList>
            <person name="Jeong J.-H."/>
            <person name="Song I."/>
            <person name="Kim S."/>
            <person name="Choi T."/>
            <person name="Kim D."/>
            <person name="Ryu S."/>
            <person name="Kim W."/>
        </authorList>
    </citation>
    <scope>NUCLEOTIDE SEQUENCE [LARGE SCALE GENOMIC DNA]</scope>
    <source>
        <tissue evidence="1">Muscle</tissue>
    </source>
</reference>
<name>A0A5B7IXS8_PORTR</name>